<comment type="caution">
    <text evidence="1">The sequence shown here is derived from an EMBL/GenBank/DDBJ whole genome shotgun (WGS) entry which is preliminary data.</text>
</comment>
<evidence type="ECO:0000313" key="2">
    <source>
        <dbReference type="Proteomes" id="UP000015442"/>
    </source>
</evidence>
<dbReference type="AlphaFoldDB" id="T0GV93"/>
<proteinExistence type="predicted"/>
<protein>
    <submittedName>
        <fullName evidence="1">Uncharacterized protein</fullName>
    </submittedName>
</protein>
<reference evidence="1 2" key="1">
    <citation type="submission" date="2013-05" db="EMBL/GenBank/DDBJ databases">
        <authorList>
            <person name="Harkins D.M."/>
            <person name="Durkin A.S."/>
            <person name="Brinkac L.M."/>
            <person name="Haft D.H."/>
            <person name="Selengut J.D."/>
            <person name="Sanka R."/>
            <person name="DePew J."/>
            <person name="Purushe J."/>
            <person name="Hartskeerl R.A."/>
            <person name="Ahmed A."/>
            <person name="van der Linden H."/>
            <person name="Goris M.G.A."/>
            <person name="Vinetz J.M."/>
            <person name="Sutton G.G."/>
            <person name="Nierman W.C."/>
            <person name="Fouts D.E."/>
        </authorList>
    </citation>
    <scope>NUCLEOTIDE SEQUENCE [LARGE SCALE GENOMIC DNA]</scope>
    <source>
        <strain evidence="1 2">CZ214</strain>
    </source>
</reference>
<evidence type="ECO:0000313" key="1">
    <source>
        <dbReference type="EMBL" id="EQA71256.1"/>
    </source>
</evidence>
<dbReference type="Proteomes" id="UP000015442">
    <property type="component" value="Unassembled WGS sequence"/>
</dbReference>
<gene>
    <name evidence="1" type="ORF">LEP1GSC059_2860</name>
</gene>
<sequence>MEMEIRNNTSIFHFNVMKTDGDINFLKTLLLKMKSLLILNKRRAGQIF</sequence>
<name>T0GV93_9LEPT</name>
<accession>T0GV93</accession>
<organism evidence="1 2">
    <name type="scientific">Leptospira noguchii serovar Panama str. CZ214</name>
    <dbReference type="NCBI Taxonomy" id="1001595"/>
    <lineage>
        <taxon>Bacteria</taxon>
        <taxon>Pseudomonadati</taxon>
        <taxon>Spirochaetota</taxon>
        <taxon>Spirochaetia</taxon>
        <taxon>Leptospirales</taxon>
        <taxon>Leptospiraceae</taxon>
        <taxon>Leptospira</taxon>
    </lineage>
</organism>
<dbReference type="EMBL" id="AKWY02000021">
    <property type="protein sequence ID" value="EQA71256.1"/>
    <property type="molecule type" value="Genomic_DNA"/>
</dbReference>